<dbReference type="InterPro" id="IPR050790">
    <property type="entry name" value="ExbB/TolQ_transport"/>
</dbReference>
<reference evidence="12" key="1">
    <citation type="journal article" date="2019" name="Int. J. Syst. Evol. Microbiol.">
        <title>The Global Catalogue of Microorganisms (GCM) 10K type strain sequencing project: providing services to taxonomists for standard genome sequencing and annotation.</title>
        <authorList>
            <consortium name="The Broad Institute Genomics Platform"/>
            <consortium name="The Broad Institute Genome Sequencing Center for Infectious Disease"/>
            <person name="Wu L."/>
            <person name="Ma J."/>
        </authorList>
    </citation>
    <scope>NUCLEOTIDE SEQUENCE [LARGE SCALE GENOMIC DNA]</scope>
    <source>
        <strain evidence="12">JCM 17551</strain>
    </source>
</reference>
<evidence type="ECO:0000256" key="1">
    <source>
        <dbReference type="ARBA" id="ARBA00004651"/>
    </source>
</evidence>
<dbReference type="PANTHER" id="PTHR30625">
    <property type="entry name" value="PROTEIN TOLQ"/>
    <property type="match status" value="1"/>
</dbReference>
<evidence type="ECO:0000313" key="11">
    <source>
        <dbReference type="EMBL" id="GAA3916305.1"/>
    </source>
</evidence>
<keyword evidence="3" id="KW-1003">Cell membrane</keyword>
<evidence type="ECO:0000313" key="12">
    <source>
        <dbReference type="Proteomes" id="UP001501565"/>
    </source>
</evidence>
<accession>A0ABP7M7P2</accession>
<dbReference type="Proteomes" id="UP001501565">
    <property type="component" value="Unassembled WGS sequence"/>
</dbReference>
<dbReference type="PANTHER" id="PTHR30625:SF15">
    <property type="entry name" value="BIOPOLYMER TRANSPORT PROTEIN EXBB"/>
    <property type="match status" value="1"/>
</dbReference>
<keyword evidence="6 9" id="KW-1133">Transmembrane helix</keyword>
<protein>
    <submittedName>
        <fullName evidence="11">MotA/TolQ/ExbB proton channel family protein</fullName>
    </submittedName>
</protein>
<dbReference type="RefSeq" id="WP_344795876.1">
    <property type="nucleotide sequence ID" value="NZ_BAABBN010000004.1"/>
</dbReference>
<evidence type="ECO:0000259" key="10">
    <source>
        <dbReference type="Pfam" id="PF01618"/>
    </source>
</evidence>
<comment type="similarity">
    <text evidence="8">Belongs to the exbB/tolQ family.</text>
</comment>
<feature type="transmembrane region" description="Helical" evidence="9">
    <location>
        <begin position="12"/>
        <end position="35"/>
    </location>
</feature>
<feature type="transmembrane region" description="Helical" evidence="9">
    <location>
        <begin position="148"/>
        <end position="178"/>
    </location>
</feature>
<dbReference type="EMBL" id="BAABBN010000004">
    <property type="protein sequence ID" value="GAA3916305.1"/>
    <property type="molecule type" value="Genomic_DNA"/>
</dbReference>
<evidence type="ECO:0000256" key="6">
    <source>
        <dbReference type="ARBA" id="ARBA00022989"/>
    </source>
</evidence>
<feature type="transmembrane region" description="Helical" evidence="9">
    <location>
        <begin position="114"/>
        <end position="136"/>
    </location>
</feature>
<organism evidence="11 12">
    <name type="scientific">Litoribacillus peritrichatus</name>
    <dbReference type="NCBI Taxonomy" id="718191"/>
    <lineage>
        <taxon>Bacteria</taxon>
        <taxon>Pseudomonadati</taxon>
        <taxon>Pseudomonadota</taxon>
        <taxon>Gammaproteobacteria</taxon>
        <taxon>Oceanospirillales</taxon>
        <taxon>Oceanospirillaceae</taxon>
        <taxon>Litoribacillus</taxon>
    </lineage>
</organism>
<evidence type="ECO:0000256" key="3">
    <source>
        <dbReference type="ARBA" id="ARBA00022475"/>
    </source>
</evidence>
<comment type="caution">
    <text evidence="11">The sequence shown here is derived from an EMBL/GenBank/DDBJ whole genome shotgun (WGS) entry which is preliminary data.</text>
</comment>
<evidence type="ECO:0000256" key="4">
    <source>
        <dbReference type="ARBA" id="ARBA00022692"/>
    </source>
</evidence>
<comment type="subcellular location">
    <subcellularLocation>
        <location evidence="1">Cell membrane</location>
        <topology evidence="1">Multi-pass membrane protein</topology>
    </subcellularLocation>
    <subcellularLocation>
        <location evidence="8">Membrane</location>
        <topology evidence="8">Multi-pass membrane protein</topology>
    </subcellularLocation>
</comment>
<evidence type="ECO:0000256" key="7">
    <source>
        <dbReference type="ARBA" id="ARBA00023136"/>
    </source>
</evidence>
<feature type="domain" description="MotA/TolQ/ExbB proton channel" evidence="10">
    <location>
        <begin position="69"/>
        <end position="190"/>
    </location>
</feature>
<evidence type="ECO:0000256" key="9">
    <source>
        <dbReference type="SAM" id="Phobius"/>
    </source>
</evidence>
<keyword evidence="2 8" id="KW-0813">Transport</keyword>
<sequence>MFELLNSGGSFMYVILFFSIVALALFCERAVFLYMRLRLNMDSAYSKVHAHLAKKNYRAALEECNNLAHHPLGRTLKAGLLKTGKRDKEIEQALQESILREVPLVKKNINYLSLFANVATLLGLLGTIVGLIAAFSGVSDANPAEKQAILASGISIAMFTTAFGLIVSIPCLVGFYLLNNRGDYIIEKIDEKALSLFNVLSTLKRQGQE</sequence>
<dbReference type="InterPro" id="IPR002898">
    <property type="entry name" value="MotA_ExbB_proton_chnl"/>
</dbReference>
<keyword evidence="12" id="KW-1185">Reference proteome</keyword>
<evidence type="ECO:0000256" key="2">
    <source>
        <dbReference type="ARBA" id="ARBA00022448"/>
    </source>
</evidence>
<gene>
    <name evidence="11" type="ORF">GCM10022277_08770</name>
</gene>
<evidence type="ECO:0000256" key="8">
    <source>
        <dbReference type="RuleBase" id="RU004057"/>
    </source>
</evidence>
<evidence type="ECO:0000256" key="5">
    <source>
        <dbReference type="ARBA" id="ARBA00022927"/>
    </source>
</evidence>
<dbReference type="Pfam" id="PF01618">
    <property type="entry name" value="MotA_ExbB"/>
    <property type="match status" value="1"/>
</dbReference>
<name>A0ABP7M7P2_9GAMM</name>
<proteinExistence type="inferred from homology"/>
<keyword evidence="4 9" id="KW-0812">Transmembrane</keyword>
<keyword evidence="5 8" id="KW-0653">Protein transport</keyword>
<keyword evidence="7 9" id="KW-0472">Membrane</keyword>